<organism evidence="1 2">
    <name type="scientific">Leucobacter allii</name>
    <dbReference type="NCBI Taxonomy" id="2932247"/>
    <lineage>
        <taxon>Bacteria</taxon>
        <taxon>Bacillati</taxon>
        <taxon>Actinomycetota</taxon>
        <taxon>Actinomycetes</taxon>
        <taxon>Micrococcales</taxon>
        <taxon>Microbacteriaceae</taxon>
        <taxon>Leucobacter</taxon>
    </lineage>
</organism>
<dbReference type="Proteomes" id="UP000831786">
    <property type="component" value="Chromosome"/>
</dbReference>
<proteinExistence type="predicted"/>
<sequence>MSTEPTIEAPSSREFIDVSPSAIILDENVRTIVDIDPDFYLSVKEHGVQQPVQVWRRDDGQLVLERGQRRLLAAQQSEREFITCEVIERPGADAREVERGRIIRQLGENDHRSGLAASEHVAATTALFELGMKPDEIAKATHRPRKVVREEVKLGRDHGRTVQVMGEEALPLDVAAQLVEFEDDEALHASLASTASQDPGEFRAVLKRAQQERQEELAIAEVRAAAEADGLEFVHPTVRRDAVTGEYEEFGYWLVHRERGEELTEEKAKELGIYVVSASQHGAWEDGEWVYRWQRRTFARNVAEHGYMNRHRQAARGPLTDQQKQERREKRERRAAWKIATEVRHEWIRANLLQQTKMPDGALLWIVKALLHHRDAYHSSISSYATDYLEFAETMLGITHDTDYGKERTALLAAIETGKGQSELRVGLAAAIGCMEHEISNPKQPRYGEDTTAANYLTQLEEWGYQLTEAERALVKTAKKRSRA</sequence>
<gene>
    <name evidence="1" type="ORF">MUN78_07100</name>
</gene>
<dbReference type="Gene3D" id="1.10.10.2830">
    <property type="match status" value="1"/>
</dbReference>
<keyword evidence="2" id="KW-1185">Reference proteome</keyword>
<name>A0ABY4FQY6_9MICO</name>
<dbReference type="RefSeq" id="WP_244729644.1">
    <property type="nucleotide sequence ID" value="NZ_CP095045.1"/>
</dbReference>
<reference evidence="1 2" key="1">
    <citation type="submission" date="2022-04" db="EMBL/GenBank/DDBJ databases">
        <title>Leucobacter sp. isolated from rhizosphere of garlic.</title>
        <authorList>
            <person name="Won M."/>
            <person name="Lee C.-M."/>
            <person name="Woen H.-Y."/>
            <person name="Kwon S.-W."/>
        </authorList>
    </citation>
    <scope>NUCLEOTIDE SEQUENCE [LARGE SCALE GENOMIC DNA]</scope>
    <source>
        <strain evidence="1 2">H21R-40</strain>
    </source>
</reference>
<dbReference type="InterPro" id="IPR050336">
    <property type="entry name" value="Chromosome_partition/occlusion"/>
</dbReference>
<evidence type="ECO:0000313" key="2">
    <source>
        <dbReference type="Proteomes" id="UP000831786"/>
    </source>
</evidence>
<evidence type="ECO:0000313" key="1">
    <source>
        <dbReference type="EMBL" id="UOQ58584.1"/>
    </source>
</evidence>
<dbReference type="SUPFAM" id="SSF109709">
    <property type="entry name" value="KorB DNA-binding domain-like"/>
    <property type="match status" value="1"/>
</dbReference>
<accession>A0ABY4FQY6</accession>
<dbReference type="SUPFAM" id="SSF110849">
    <property type="entry name" value="ParB/Sulfiredoxin"/>
    <property type="match status" value="1"/>
</dbReference>
<dbReference type="InterPro" id="IPR036086">
    <property type="entry name" value="ParB/Sulfiredoxin_sf"/>
</dbReference>
<dbReference type="PANTHER" id="PTHR33375">
    <property type="entry name" value="CHROMOSOME-PARTITIONING PROTEIN PARB-RELATED"/>
    <property type="match status" value="1"/>
</dbReference>
<dbReference type="Gene3D" id="3.90.1530.30">
    <property type="match status" value="1"/>
</dbReference>
<dbReference type="PANTHER" id="PTHR33375:SF1">
    <property type="entry name" value="CHROMOSOME-PARTITIONING PROTEIN PARB-RELATED"/>
    <property type="match status" value="1"/>
</dbReference>
<dbReference type="EMBL" id="CP095045">
    <property type="protein sequence ID" value="UOQ58584.1"/>
    <property type="molecule type" value="Genomic_DNA"/>
</dbReference>
<evidence type="ECO:0008006" key="3">
    <source>
        <dbReference type="Google" id="ProtNLM"/>
    </source>
</evidence>
<protein>
    <recommendedName>
        <fullName evidence="3">ParB/Sulfiredoxin domain-containing protein</fullName>
    </recommendedName>
</protein>